<evidence type="ECO:0000256" key="6">
    <source>
        <dbReference type="ARBA" id="ARBA00023014"/>
    </source>
</evidence>
<keyword evidence="2" id="KW-0004">4Fe-4S</keyword>
<evidence type="ECO:0000313" key="10">
    <source>
        <dbReference type="Proteomes" id="UP000027135"/>
    </source>
</evidence>
<dbReference type="OrthoDB" id="549750at2759"/>
<dbReference type="SUPFAM" id="SSF102114">
    <property type="entry name" value="Radical SAM enzymes"/>
    <property type="match status" value="1"/>
</dbReference>
<dbReference type="InterPro" id="IPR058240">
    <property type="entry name" value="rSAM_sf"/>
</dbReference>
<dbReference type="InterPro" id="IPR007197">
    <property type="entry name" value="rSAM"/>
</dbReference>
<keyword evidence="5" id="KW-0408">Iron</keyword>
<dbReference type="CDD" id="cd01335">
    <property type="entry name" value="Radical_SAM"/>
    <property type="match status" value="1"/>
</dbReference>
<dbReference type="NCBIfam" id="NF038283">
    <property type="entry name" value="viperin_w_prok"/>
    <property type="match status" value="1"/>
</dbReference>
<feature type="domain" description="Radical SAM core" evidence="8">
    <location>
        <begin position="1"/>
        <end position="173"/>
    </location>
</feature>
<evidence type="ECO:0000259" key="8">
    <source>
        <dbReference type="PROSITE" id="PS51918"/>
    </source>
</evidence>
<dbReference type="InterPro" id="IPR013785">
    <property type="entry name" value="Aldolase_TIM"/>
</dbReference>
<evidence type="ECO:0000256" key="3">
    <source>
        <dbReference type="ARBA" id="ARBA00022691"/>
    </source>
</evidence>
<proteinExistence type="predicted"/>
<keyword evidence="10" id="KW-1185">Reference proteome</keyword>
<evidence type="ECO:0000256" key="2">
    <source>
        <dbReference type="ARBA" id="ARBA00022485"/>
    </source>
</evidence>
<comment type="cofactor">
    <cofactor evidence="1">
        <name>[4Fe-4S] cluster</name>
        <dbReference type="ChEBI" id="CHEBI:49883"/>
    </cofactor>
</comment>
<keyword evidence="6" id="KW-0411">Iron-sulfur</keyword>
<keyword evidence="7" id="KW-0051">Antiviral defense</keyword>
<evidence type="ECO:0000313" key="9">
    <source>
        <dbReference type="EMBL" id="KDR12415.1"/>
    </source>
</evidence>
<dbReference type="eggNOG" id="ENOG502QQMH">
    <property type="taxonomic scope" value="Eukaryota"/>
</dbReference>
<evidence type="ECO:0000256" key="4">
    <source>
        <dbReference type="ARBA" id="ARBA00022723"/>
    </source>
</evidence>
<dbReference type="PANTHER" id="PTHR21339:SF0">
    <property type="entry name" value="S-ADENOSYLMETHIONINE-DEPENDENT NUCLEOTIDE DEHYDRATASE RSAD2"/>
    <property type="match status" value="1"/>
</dbReference>
<evidence type="ECO:0000256" key="1">
    <source>
        <dbReference type="ARBA" id="ARBA00001966"/>
    </source>
</evidence>
<evidence type="ECO:0000256" key="7">
    <source>
        <dbReference type="ARBA" id="ARBA00023118"/>
    </source>
</evidence>
<dbReference type="AlphaFoldDB" id="A0A067R0V0"/>
<dbReference type="Proteomes" id="UP000027135">
    <property type="component" value="Unassembled WGS sequence"/>
</dbReference>
<dbReference type="STRING" id="136037.A0A067R0V0"/>
<dbReference type="GO" id="GO:0051607">
    <property type="term" value="P:defense response to virus"/>
    <property type="evidence" value="ECO:0007669"/>
    <property type="project" value="UniProtKB-KW"/>
</dbReference>
<dbReference type="Gene3D" id="3.20.20.70">
    <property type="entry name" value="Aldolase class I"/>
    <property type="match status" value="1"/>
</dbReference>
<dbReference type="OMA" id="ERWFKKY"/>
<evidence type="ECO:0000256" key="5">
    <source>
        <dbReference type="ARBA" id="ARBA00023004"/>
    </source>
</evidence>
<gene>
    <name evidence="9" type="ORF">L798_13464</name>
</gene>
<dbReference type="GO" id="GO:0046872">
    <property type="term" value="F:metal ion binding"/>
    <property type="evidence" value="ECO:0007669"/>
    <property type="project" value="UniProtKB-KW"/>
</dbReference>
<protein>
    <submittedName>
        <fullName evidence="9">Radical S-adenosyl methionine domain-containing protein 2</fullName>
    </submittedName>
</protein>
<keyword evidence="3" id="KW-0949">S-adenosyl-L-methionine</keyword>
<name>A0A067R0V0_ZOONE</name>
<reference evidence="9 10" key="1">
    <citation type="journal article" date="2014" name="Nat. Commun.">
        <title>Molecular traces of alternative social organization in a termite genome.</title>
        <authorList>
            <person name="Terrapon N."/>
            <person name="Li C."/>
            <person name="Robertson H.M."/>
            <person name="Ji L."/>
            <person name="Meng X."/>
            <person name="Booth W."/>
            <person name="Chen Z."/>
            <person name="Childers C.P."/>
            <person name="Glastad K.M."/>
            <person name="Gokhale K."/>
            <person name="Gowin J."/>
            <person name="Gronenberg W."/>
            <person name="Hermansen R.A."/>
            <person name="Hu H."/>
            <person name="Hunt B.G."/>
            <person name="Huylmans A.K."/>
            <person name="Khalil S.M."/>
            <person name="Mitchell R.D."/>
            <person name="Munoz-Torres M.C."/>
            <person name="Mustard J.A."/>
            <person name="Pan H."/>
            <person name="Reese J.T."/>
            <person name="Scharf M.E."/>
            <person name="Sun F."/>
            <person name="Vogel H."/>
            <person name="Xiao J."/>
            <person name="Yang W."/>
            <person name="Yang Z."/>
            <person name="Yang Z."/>
            <person name="Zhou J."/>
            <person name="Zhu J."/>
            <person name="Brent C.S."/>
            <person name="Elsik C.G."/>
            <person name="Goodisman M.A."/>
            <person name="Liberles D.A."/>
            <person name="Roe R.M."/>
            <person name="Vargo E.L."/>
            <person name="Vilcinskas A."/>
            <person name="Wang J."/>
            <person name="Bornberg-Bauer E."/>
            <person name="Korb J."/>
            <person name="Zhang G."/>
            <person name="Liebig J."/>
        </authorList>
    </citation>
    <scope>NUCLEOTIDE SEQUENCE [LARGE SCALE GENOMIC DNA]</scope>
    <source>
        <tissue evidence="9">Whole organism</tissue>
    </source>
</reference>
<dbReference type="GO" id="GO:0003824">
    <property type="term" value="F:catalytic activity"/>
    <property type="evidence" value="ECO:0007669"/>
    <property type="project" value="InterPro"/>
</dbReference>
<dbReference type="PANTHER" id="PTHR21339">
    <property type="entry name" value="RADICAL S-ADENOSYL METHIONINE DOMAIN-CONTAINING PROTEIN 2"/>
    <property type="match status" value="1"/>
</dbReference>
<dbReference type="InParanoid" id="A0A067R0V0"/>
<dbReference type="GO" id="GO:0051539">
    <property type="term" value="F:4 iron, 4 sulfur cluster binding"/>
    <property type="evidence" value="ECO:0007669"/>
    <property type="project" value="UniProtKB-KW"/>
</dbReference>
<sequence length="245" mass="28166">MEKVNFSGGEPFLPNRGNYLGQLVHYCKEVLALPSVTVVSNGSLIREQWFRHYGQYLDILAISCDSFDEATNKAIGRGQGNRNHVDKLMKICSWCHEYKVAFKINTVVNTYNIDEDMAEQILHLNPVRWKVFQCLLLEGENVGAEALRNAEKFCVTDKQFQGFVERHKNIPSLVPESNVKMQNSYLILDEYMRFLNCQDGAKKPSFSILDVGVKNALHKSGFDETMFHKRGGIYKWSKDSMNLEW</sequence>
<accession>A0A067R0V0</accession>
<dbReference type="InterPro" id="IPR051196">
    <property type="entry name" value="RSAD2/Viperin_antiviral"/>
</dbReference>
<dbReference type="PROSITE" id="PS51918">
    <property type="entry name" value="RADICAL_SAM"/>
    <property type="match status" value="1"/>
</dbReference>
<keyword evidence="4" id="KW-0479">Metal-binding</keyword>
<dbReference type="Pfam" id="PF04055">
    <property type="entry name" value="Radical_SAM"/>
    <property type="match status" value="1"/>
</dbReference>
<organism evidence="9 10">
    <name type="scientific">Zootermopsis nevadensis</name>
    <name type="common">Dampwood termite</name>
    <dbReference type="NCBI Taxonomy" id="136037"/>
    <lineage>
        <taxon>Eukaryota</taxon>
        <taxon>Metazoa</taxon>
        <taxon>Ecdysozoa</taxon>
        <taxon>Arthropoda</taxon>
        <taxon>Hexapoda</taxon>
        <taxon>Insecta</taxon>
        <taxon>Pterygota</taxon>
        <taxon>Neoptera</taxon>
        <taxon>Polyneoptera</taxon>
        <taxon>Dictyoptera</taxon>
        <taxon>Blattodea</taxon>
        <taxon>Blattoidea</taxon>
        <taxon>Termitoidae</taxon>
        <taxon>Termopsidae</taxon>
        <taxon>Zootermopsis</taxon>
    </lineage>
</organism>
<dbReference type="EMBL" id="KK853018">
    <property type="protein sequence ID" value="KDR12415.1"/>
    <property type="molecule type" value="Genomic_DNA"/>
</dbReference>